<dbReference type="Pfam" id="PF13041">
    <property type="entry name" value="PPR_2"/>
    <property type="match status" value="3"/>
</dbReference>
<evidence type="ECO:0000313" key="4">
    <source>
        <dbReference type="EMBL" id="KAJ9703374.1"/>
    </source>
</evidence>
<feature type="repeat" description="PPR" evidence="3">
    <location>
        <begin position="239"/>
        <end position="273"/>
    </location>
</feature>
<dbReference type="Gene3D" id="1.25.40.10">
    <property type="entry name" value="Tetratricopeptide repeat domain"/>
    <property type="match status" value="3"/>
</dbReference>
<evidence type="ECO:0000256" key="3">
    <source>
        <dbReference type="PROSITE-ProRule" id="PRU00708"/>
    </source>
</evidence>
<comment type="caution">
    <text evidence="4">The sequence shown here is derived from an EMBL/GenBank/DDBJ whole genome shotgun (WGS) entry which is preliminary data.</text>
</comment>
<evidence type="ECO:0000256" key="2">
    <source>
        <dbReference type="ARBA" id="ARBA00022737"/>
    </source>
</evidence>
<dbReference type="PROSITE" id="PS51375">
    <property type="entry name" value="PPR"/>
    <property type="match status" value="5"/>
</dbReference>
<name>A0AA39E134_VITRO</name>
<feature type="repeat" description="PPR" evidence="3">
    <location>
        <begin position="134"/>
        <end position="168"/>
    </location>
</feature>
<proteinExistence type="inferred from homology"/>
<dbReference type="EMBL" id="JARBHA010000004">
    <property type="protein sequence ID" value="KAJ9703374.1"/>
    <property type="molecule type" value="Genomic_DNA"/>
</dbReference>
<dbReference type="PANTHER" id="PTHR47447">
    <property type="entry name" value="OS03G0856100 PROTEIN"/>
    <property type="match status" value="1"/>
</dbReference>
<evidence type="ECO:0000256" key="1">
    <source>
        <dbReference type="ARBA" id="ARBA00007626"/>
    </source>
</evidence>
<dbReference type="PANTHER" id="PTHR47447:SF27">
    <property type="entry name" value="PENTACOTRIPEPTIDE-REPEAT REGION OF PRORP DOMAIN-CONTAINING PROTEIN"/>
    <property type="match status" value="1"/>
</dbReference>
<evidence type="ECO:0008006" key="6">
    <source>
        <dbReference type="Google" id="ProtNLM"/>
    </source>
</evidence>
<dbReference type="InterPro" id="IPR011990">
    <property type="entry name" value="TPR-like_helical_dom_sf"/>
</dbReference>
<protein>
    <recommendedName>
        <fullName evidence="6">Pentatricopeptide repeat-containing protein</fullName>
    </recommendedName>
</protein>
<evidence type="ECO:0000313" key="5">
    <source>
        <dbReference type="Proteomes" id="UP001168098"/>
    </source>
</evidence>
<feature type="repeat" description="PPR" evidence="3">
    <location>
        <begin position="204"/>
        <end position="238"/>
    </location>
</feature>
<sequence length="588" mass="67071">MFRFLGAHGYIGKSMLFSAMGSDRAFGYWKSSIRALHSLHQFRQKKPVLRTSQKFRKPTGKENVDHKIYMRDTIGNISKILRYLTWDSAQEQLEKLSIRWDSYTVNQVLKSHPPMEKAWLFFSWASRLKGFKHDQFTYTTMLDIFGEARRIESMNYVFQQMQEKGIKTDAVTYTSLMHWFSNDGDIERAVRVWKEMKAKGCCLTVVSYTAYMKILFDNKRVKEAADVYKEMLQSGCAPNCYTYTVLMEHLTGSGKYKAALEIFSRMQEAGVQPDKATCNILIEKFCKTGQTWAITQILLYMKDNFLVLRYPVYLEALQTLKVADESDILLRQVNPHFNIELSSKEEIIEFKETVADVHSTIDRGLVLHFLTKQNFFAIDCLLIGMVHKNTRLDSVIISQIIEVNCAHCRINGALLAFEYSVKMGINIERTAYLALVGVFIRANSFPKVADIVEKMVRAGISLGMYLGALLIYRLGCARRPGSAAKVFGLLPDDQKGTAAYTALISAYFSSGNVDKGLQIYKTMQRKGIHPALGTYNLLLAGLEKKGRVREAEIFRKEKKTLHTHGHSQDIVSMDEKICNLLFSGNLVS</sequence>
<organism evidence="4 5">
    <name type="scientific">Vitis rotundifolia</name>
    <name type="common">Muscadine grape</name>
    <dbReference type="NCBI Taxonomy" id="103349"/>
    <lineage>
        <taxon>Eukaryota</taxon>
        <taxon>Viridiplantae</taxon>
        <taxon>Streptophyta</taxon>
        <taxon>Embryophyta</taxon>
        <taxon>Tracheophyta</taxon>
        <taxon>Spermatophyta</taxon>
        <taxon>Magnoliopsida</taxon>
        <taxon>eudicotyledons</taxon>
        <taxon>Gunneridae</taxon>
        <taxon>Pentapetalae</taxon>
        <taxon>rosids</taxon>
        <taxon>Vitales</taxon>
        <taxon>Vitaceae</taxon>
        <taxon>Viteae</taxon>
        <taxon>Vitis</taxon>
    </lineage>
</organism>
<feature type="repeat" description="PPR" evidence="3">
    <location>
        <begin position="169"/>
        <end position="203"/>
    </location>
</feature>
<dbReference type="Pfam" id="PF13812">
    <property type="entry name" value="PPR_3"/>
    <property type="match status" value="1"/>
</dbReference>
<comment type="similarity">
    <text evidence="1">Belongs to the PPR family. P subfamily.</text>
</comment>
<keyword evidence="2" id="KW-0677">Repeat</keyword>
<gene>
    <name evidence="4" type="ORF">PVL29_004951</name>
</gene>
<dbReference type="Proteomes" id="UP001168098">
    <property type="component" value="Unassembled WGS sequence"/>
</dbReference>
<reference evidence="4 5" key="1">
    <citation type="journal article" date="2023" name="BMC Biotechnol.">
        <title>Vitis rotundifolia cv Carlos genome sequencing.</title>
        <authorList>
            <person name="Huff M."/>
            <person name="Hulse-Kemp A."/>
            <person name="Scheffler B."/>
            <person name="Youngblood R."/>
            <person name="Simpson S."/>
            <person name="Babiker E."/>
            <person name="Staton M."/>
        </authorList>
    </citation>
    <scope>NUCLEOTIDE SEQUENCE [LARGE SCALE GENOMIC DNA]</scope>
    <source>
        <tissue evidence="4">Leaf</tissue>
    </source>
</reference>
<accession>A0AA39E134</accession>
<dbReference type="NCBIfam" id="TIGR00756">
    <property type="entry name" value="PPR"/>
    <property type="match status" value="5"/>
</dbReference>
<keyword evidence="5" id="KW-1185">Reference proteome</keyword>
<feature type="repeat" description="PPR" evidence="3">
    <location>
        <begin position="496"/>
        <end position="530"/>
    </location>
</feature>
<dbReference type="InterPro" id="IPR002885">
    <property type="entry name" value="PPR_rpt"/>
</dbReference>
<dbReference type="AlphaFoldDB" id="A0AA39E134"/>